<name>A0ABV4DWD6_9CLOT</name>
<dbReference type="Pfam" id="PF07883">
    <property type="entry name" value="Cupin_2"/>
    <property type="match status" value="1"/>
</dbReference>
<dbReference type="RefSeq" id="WP_294184702.1">
    <property type="nucleotide sequence ID" value="NZ_JBGFFE010000009.1"/>
</dbReference>
<dbReference type="Gene3D" id="1.10.260.40">
    <property type="entry name" value="lambda repressor-like DNA-binding domains"/>
    <property type="match status" value="1"/>
</dbReference>
<evidence type="ECO:0000313" key="3">
    <source>
        <dbReference type="EMBL" id="MEY8763560.1"/>
    </source>
</evidence>
<gene>
    <name evidence="3" type="ORF">AB8S09_07900</name>
</gene>
<keyword evidence="4" id="KW-1185">Reference proteome</keyword>
<dbReference type="PANTHER" id="PTHR46797:SF25">
    <property type="entry name" value="TRANSCRIPTIONAL REGULATOR"/>
    <property type="match status" value="1"/>
</dbReference>
<proteinExistence type="predicted"/>
<dbReference type="CDD" id="cd00093">
    <property type="entry name" value="HTH_XRE"/>
    <property type="match status" value="1"/>
</dbReference>
<dbReference type="InterPro" id="IPR050807">
    <property type="entry name" value="TransReg_Diox_bact_type"/>
</dbReference>
<protein>
    <submittedName>
        <fullName evidence="3">Helix-turn-helix domain-containing protein</fullName>
    </submittedName>
</protein>
<accession>A0ABV4DWD6</accession>
<evidence type="ECO:0000259" key="2">
    <source>
        <dbReference type="PROSITE" id="PS50943"/>
    </source>
</evidence>
<reference evidence="3 4" key="1">
    <citation type="submission" date="2024-08" db="EMBL/GenBank/DDBJ databases">
        <title>Clostridium lapicellarii sp. nov., and Clostridium renhuaiense sp. nov., two species isolated from the mud in a fermentation cellar used for producing sauce-flavour Chinese liquors.</title>
        <authorList>
            <person name="Yang F."/>
            <person name="Wang H."/>
            <person name="Chen L.Q."/>
            <person name="Zhou N."/>
            <person name="Lu J.J."/>
            <person name="Pu X.X."/>
            <person name="Wan B."/>
            <person name="Wang L."/>
            <person name="Liu S.J."/>
        </authorList>
    </citation>
    <scope>NUCLEOTIDE SEQUENCE [LARGE SCALE GENOMIC DNA]</scope>
    <source>
        <strain evidence="3 4">MT-113</strain>
    </source>
</reference>
<dbReference type="InterPro" id="IPR011051">
    <property type="entry name" value="RmlC_Cupin_sf"/>
</dbReference>
<dbReference type="PANTHER" id="PTHR46797">
    <property type="entry name" value="HTH-TYPE TRANSCRIPTIONAL REGULATOR"/>
    <property type="match status" value="1"/>
</dbReference>
<dbReference type="SUPFAM" id="SSF47413">
    <property type="entry name" value="lambda repressor-like DNA-binding domains"/>
    <property type="match status" value="1"/>
</dbReference>
<organism evidence="3 4">
    <name type="scientific">Clostridium lapidicellarium</name>
    <dbReference type="NCBI Taxonomy" id="3240931"/>
    <lineage>
        <taxon>Bacteria</taxon>
        <taxon>Bacillati</taxon>
        <taxon>Bacillota</taxon>
        <taxon>Clostridia</taxon>
        <taxon>Eubacteriales</taxon>
        <taxon>Clostridiaceae</taxon>
        <taxon>Clostridium</taxon>
    </lineage>
</organism>
<dbReference type="InterPro" id="IPR014710">
    <property type="entry name" value="RmlC-like_jellyroll"/>
</dbReference>
<dbReference type="CDD" id="cd02209">
    <property type="entry name" value="cupin_XRE_C"/>
    <property type="match status" value="1"/>
</dbReference>
<evidence type="ECO:0000256" key="1">
    <source>
        <dbReference type="ARBA" id="ARBA00023125"/>
    </source>
</evidence>
<dbReference type="InterPro" id="IPR001387">
    <property type="entry name" value="Cro/C1-type_HTH"/>
</dbReference>
<comment type="caution">
    <text evidence="3">The sequence shown here is derived from an EMBL/GenBank/DDBJ whole genome shotgun (WGS) entry which is preliminary data.</text>
</comment>
<dbReference type="Gene3D" id="2.60.120.10">
    <property type="entry name" value="Jelly Rolls"/>
    <property type="match status" value="1"/>
</dbReference>
<keyword evidence="1" id="KW-0238">DNA-binding</keyword>
<sequence length="181" mass="20341">MIGEISQKIHNLRKKNNLTLKDLSKKTGLSVSFLSQIENGSSSLAITSLKKIADAFNVNMSYFFKAPETHNFLVKINEQKIFKMEGSNSKFIRISGNFPSRTLESMLIIIPPEQTHGSTFNHPGEEFVYVLEGGLVVTLDGREYFVEAGNCIQYPSTIIHSWRNPMKQAAKLISITTPLIF</sequence>
<dbReference type="SUPFAM" id="SSF51182">
    <property type="entry name" value="RmlC-like cupins"/>
    <property type="match status" value="1"/>
</dbReference>
<dbReference type="InterPro" id="IPR010982">
    <property type="entry name" value="Lambda_DNA-bd_dom_sf"/>
</dbReference>
<dbReference type="InterPro" id="IPR013096">
    <property type="entry name" value="Cupin_2"/>
</dbReference>
<evidence type="ECO:0000313" key="4">
    <source>
        <dbReference type="Proteomes" id="UP001565220"/>
    </source>
</evidence>
<feature type="domain" description="HTH cro/C1-type" evidence="2">
    <location>
        <begin position="9"/>
        <end position="63"/>
    </location>
</feature>
<dbReference type="EMBL" id="JBGFFE010000009">
    <property type="protein sequence ID" value="MEY8763560.1"/>
    <property type="molecule type" value="Genomic_DNA"/>
</dbReference>
<dbReference type="Proteomes" id="UP001565220">
    <property type="component" value="Unassembled WGS sequence"/>
</dbReference>
<dbReference type="Pfam" id="PF01381">
    <property type="entry name" value="HTH_3"/>
    <property type="match status" value="1"/>
</dbReference>
<dbReference type="SMART" id="SM00530">
    <property type="entry name" value="HTH_XRE"/>
    <property type="match status" value="1"/>
</dbReference>
<dbReference type="PROSITE" id="PS50943">
    <property type="entry name" value="HTH_CROC1"/>
    <property type="match status" value="1"/>
</dbReference>